<dbReference type="PANTHER" id="PTHR24221:SF620">
    <property type="entry name" value="ABC TRANSMEMBRANE TYPE-1 DOMAIN-CONTAINING PROTEIN"/>
    <property type="match status" value="1"/>
</dbReference>
<evidence type="ECO:0000256" key="7">
    <source>
        <dbReference type="ARBA" id="ARBA00023136"/>
    </source>
</evidence>
<dbReference type="RefSeq" id="XP_008608699.1">
    <property type="nucleotide sequence ID" value="XM_008610477.1"/>
</dbReference>
<evidence type="ECO:0000256" key="1">
    <source>
        <dbReference type="ARBA" id="ARBA00004141"/>
    </source>
</evidence>
<evidence type="ECO:0000256" key="5">
    <source>
        <dbReference type="ARBA" id="ARBA00022840"/>
    </source>
</evidence>
<dbReference type="CDD" id="cd07346">
    <property type="entry name" value="ABC_6TM_exporters"/>
    <property type="match status" value="1"/>
</dbReference>
<accession>T0QST4</accession>
<evidence type="ECO:0000259" key="10">
    <source>
        <dbReference type="PROSITE" id="PS50893"/>
    </source>
</evidence>
<dbReference type="PROSITE" id="PS50929">
    <property type="entry name" value="ABC_TM1F"/>
    <property type="match status" value="1"/>
</dbReference>
<dbReference type="InterPro" id="IPR003593">
    <property type="entry name" value="AAA+_ATPase"/>
</dbReference>
<evidence type="ECO:0000313" key="13">
    <source>
        <dbReference type="Proteomes" id="UP000030762"/>
    </source>
</evidence>
<feature type="compositionally biased region" description="Basic and acidic residues" evidence="8">
    <location>
        <begin position="938"/>
        <end position="947"/>
    </location>
</feature>
<keyword evidence="7 9" id="KW-0472">Membrane</keyword>
<organism evidence="12 13">
    <name type="scientific">Saprolegnia diclina (strain VS20)</name>
    <dbReference type="NCBI Taxonomy" id="1156394"/>
    <lineage>
        <taxon>Eukaryota</taxon>
        <taxon>Sar</taxon>
        <taxon>Stramenopiles</taxon>
        <taxon>Oomycota</taxon>
        <taxon>Saprolegniomycetes</taxon>
        <taxon>Saprolegniales</taxon>
        <taxon>Saprolegniaceae</taxon>
        <taxon>Saprolegnia</taxon>
    </lineage>
</organism>
<keyword evidence="6 9" id="KW-1133">Transmembrane helix</keyword>
<evidence type="ECO:0000256" key="3">
    <source>
        <dbReference type="ARBA" id="ARBA00022692"/>
    </source>
</evidence>
<dbReference type="VEuPathDB" id="FungiDB:SDRG_04793"/>
<proteinExistence type="predicted"/>
<dbReference type="SMART" id="SM00382">
    <property type="entry name" value="AAA"/>
    <property type="match status" value="1"/>
</dbReference>
<name>T0QST4_SAPDV</name>
<dbReference type="GO" id="GO:0005524">
    <property type="term" value="F:ATP binding"/>
    <property type="evidence" value="ECO:0007669"/>
    <property type="project" value="UniProtKB-KW"/>
</dbReference>
<dbReference type="PANTHER" id="PTHR24221">
    <property type="entry name" value="ATP-BINDING CASSETTE SUB-FAMILY B"/>
    <property type="match status" value="1"/>
</dbReference>
<gene>
    <name evidence="12" type="ORF">SDRG_04793</name>
</gene>
<dbReference type="Gene3D" id="3.40.50.300">
    <property type="entry name" value="P-loop containing nucleotide triphosphate hydrolases"/>
    <property type="match status" value="1"/>
</dbReference>
<evidence type="ECO:0000259" key="11">
    <source>
        <dbReference type="PROSITE" id="PS50929"/>
    </source>
</evidence>
<dbReference type="Gene3D" id="1.20.1560.10">
    <property type="entry name" value="ABC transporter type 1, transmembrane domain"/>
    <property type="match status" value="1"/>
</dbReference>
<dbReference type="OrthoDB" id="6500128at2759"/>
<dbReference type="InterPro" id="IPR039421">
    <property type="entry name" value="Type_1_exporter"/>
</dbReference>
<dbReference type="GO" id="GO:0140359">
    <property type="term" value="F:ABC-type transporter activity"/>
    <property type="evidence" value="ECO:0007669"/>
    <property type="project" value="InterPro"/>
</dbReference>
<dbReference type="InterPro" id="IPR017871">
    <property type="entry name" value="ABC_transporter-like_CS"/>
</dbReference>
<dbReference type="InterPro" id="IPR036640">
    <property type="entry name" value="ABC1_TM_sf"/>
</dbReference>
<dbReference type="InterPro" id="IPR011527">
    <property type="entry name" value="ABC1_TM_dom"/>
</dbReference>
<evidence type="ECO:0000256" key="4">
    <source>
        <dbReference type="ARBA" id="ARBA00022741"/>
    </source>
</evidence>
<sequence>MARQQRSASASDAVLEKEQQMHVRQLLGSDSAAMASSALRRIAALDHVVLFKLVQFVLFLDFFINLVATTMTSQYTFFEVAKHTRLLSTAAVGLCALELLLRIACLGRHFWSSVVSCLDLAAYALMAALLGCRYWKKDNRDNWLIDLNGKEQDEYHDKFKINQIEQYFAAAYVFAVALRFVLKSQARDYSLSLQTPAQATTISVASLKSTLRSMPGMTQEALSLMTTDLAILCGDDDGLLTTTELQLFLEKAVLHRPADMSINVFLQHLQSLDTTPVVAYGIQDVLGSTYRHWSNQKALMFATFLIVFFHATLVPILAYLLQILGDYAFPVSSLTMYKTGEGIKPYLEHELRFNNKTLDDTGTYIDVPGVKPNKTLTIGLAGLGGLCVPFVVLDAFMGFCQSRLLSRATESIQNRLVSLLLHESTAFYAMRSEGDLNNLFASDVARVNTLWQAVFWNFIYPVVSITLGFGALFFFEPTIAIMSFGFVIISVMSGPRTFASTQSQAFGSKSAFAAAEFQNAVGCHKVVRAYRIQTPLLRKFTDTIDTLREAQFRNDFWSGLVQIYVESAMFLFVAIITCGMAVKVWQGYMTAGDFFSVVTLLSRVSTPVTVLGGFMRVAIGNAASLQRLDTILYQRYASAPTTDDLPSLPLLTSYIRFQHVSFQYPSSDAPIVHDFSASIPLGHYVCVVGPSGCGKSSLLNALLQVYPLSAGSILWDASPIANYSQASLLSQVAVVFQDGGILNGTILDNIRYGRPTATLEDCIEAARLANCHAFVSQLAMQYETVVGQHADVSLSGGQMQRICLARALVRKPKLLILDEATSALDTETEAQVVATLKKLTTSWGMSILSVTHRLATTQSADNILVLQNGTLAEEGSYAALMANPFGVFREMVQKKASDGSPRPSAAPKSDEEAMYLSEEALGAFTRGLESRVSSRRSSRAESQDSRSKNPSFLNVTTEEGARDSYIVM</sequence>
<feature type="transmembrane region" description="Helical" evidence="9">
    <location>
        <begin position="563"/>
        <end position="582"/>
    </location>
</feature>
<dbReference type="AlphaFoldDB" id="T0QST4"/>
<dbReference type="eggNOG" id="KOG0056">
    <property type="taxonomic scope" value="Eukaryota"/>
</dbReference>
<feature type="transmembrane region" description="Helical" evidence="9">
    <location>
        <begin position="86"/>
        <end position="105"/>
    </location>
</feature>
<dbReference type="OMA" id="LANCHAF"/>
<dbReference type="GO" id="GO:0016020">
    <property type="term" value="C:membrane"/>
    <property type="evidence" value="ECO:0007669"/>
    <property type="project" value="UniProtKB-SubCell"/>
</dbReference>
<keyword evidence="2" id="KW-0813">Transport</keyword>
<feature type="domain" description="ABC transmembrane type-1" evidence="11">
    <location>
        <begin position="301"/>
        <end position="620"/>
    </location>
</feature>
<feature type="transmembrane region" description="Helical" evidence="9">
    <location>
        <begin position="454"/>
        <end position="475"/>
    </location>
</feature>
<dbReference type="SUPFAM" id="SSF52540">
    <property type="entry name" value="P-loop containing nucleoside triphosphate hydrolases"/>
    <property type="match status" value="1"/>
</dbReference>
<keyword evidence="5" id="KW-0067">ATP-binding</keyword>
<feature type="transmembrane region" description="Helical" evidence="9">
    <location>
        <begin position="164"/>
        <end position="182"/>
    </location>
</feature>
<dbReference type="InterPro" id="IPR027417">
    <property type="entry name" value="P-loop_NTPase"/>
</dbReference>
<feature type="transmembrane region" description="Helical" evidence="9">
    <location>
        <begin position="481"/>
        <end position="499"/>
    </location>
</feature>
<dbReference type="PROSITE" id="PS00211">
    <property type="entry name" value="ABC_TRANSPORTER_1"/>
    <property type="match status" value="1"/>
</dbReference>
<dbReference type="FunFam" id="3.40.50.300:FF:000604">
    <property type="entry name" value="ABC transporter B family member 28"/>
    <property type="match status" value="1"/>
</dbReference>
<feature type="transmembrane region" description="Helical" evidence="9">
    <location>
        <begin position="49"/>
        <end position="66"/>
    </location>
</feature>
<evidence type="ECO:0000313" key="12">
    <source>
        <dbReference type="EMBL" id="EQC37766.1"/>
    </source>
</evidence>
<dbReference type="Pfam" id="PF00005">
    <property type="entry name" value="ABC_tran"/>
    <property type="match status" value="1"/>
</dbReference>
<dbReference type="EMBL" id="JH767143">
    <property type="protein sequence ID" value="EQC37766.1"/>
    <property type="molecule type" value="Genomic_DNA"/>
</dbReference>
<dbReference type="GO" id="GO:0005737">
    <property type="term" value="C:cytoplasm"/>
    <property type="evidence" value="ECO:0007669"/>
    <property type="project" value="UniProtKB-ARBA"/>
</dbReference>
<evidence type="ECO:0000256" key="6">
    <source>
        <dbReference type="ARBA" id="ARBA00022989"/>
    </source>
</evidence>
<dbReference type="Pfam" id="PF00664">
    <property type="entry name" value="ABC_membrane"/>
    <property type="match status" value="1"/>
</dbReference>
<dbReference type="PROSITE" id="PS50893">
    <property type="entry name" value="ABC_TRANSPORTER_2"/>
    <property type="match status" value="1"/>
</dbReference>
<dbReference type="GeneID" id="19945520"/>
<protein>
    <recommendedName>
        <fullName evidence="14">ABC transporter domain-containing protein</fullName>
    </recommendedName>
</protein>
<dbReference type="SUPFAM" id="SSF90123">
    <property type="entry name" value="ABC transporter transmembrane region"/>
    <property type="match status" value="1"/>
</dbReference>
<dbReference type="InterPro" id="IPR003439">
    <property type="entry name" value="ABC_transporter-like_ATP-bd"/>
</dbReference>
<dbReference type="InParanoid" id="T0QST4"/>
<reference evidence="12 13" key="1">
    <citation type="submission" date="2012-04" db="EMBL/GenBank/DDBJ databases">
        <title>The Genome Sequence of Saprolegnia declina VS20.</title>
        <authorList>
            <consortium name="The Broad Institute Genome Sequencing Platform"/>
            <person name="Russ C."/>
            <person name="Nusbaum C."/>
            <person name="Tyler B."/>
            <person name="van West P."/>
            <person name="Dieguez-Uribeondo J."/>
            <person name="de Bruijn I."/>
            <person name="Tripathy S."/>
            <person name="Jiang R."/>
            <person name="Young S.K."/>
            <person name="Zeng Q."/>
            <person name="Gargeya S."/>
            <person name="Fitzgerald M."/>
            <person name="Haas B."/>
            <person name="Abouelleil A."/>
            <person name="Alvarado L."/>
            <person name="Arachchi H.M."/>
            <person name="Berlin A."/>
            <person name="Chapman S.B."/>
            <person name="Goldberg J."/>
            <person name="Griggs A."/>
            <person name="Gujja S."/>
            <person name="Hansen M."/>
            <person name="Howarth C."/>
            <person name="Imamovic A."/>
            <person name="Larimer J."/>
            <person name="McCowen C."/>
            <person name="Montmayeur A."/>
            <person name="Murphy C."/>
            <person name="Neiman D."/>
            <person name="Pearson M."/>
            <person name="Priest M."/>
            <person name="Roberts A."/>
            <person name="Saif S."/>
            <person name="Shea T."/>
            <person name="Sisk P."/>
            <person name="Sykes S."/>
            <person name="Wortman J."/>
            <person name="Nusbaum C."/>
            <person name="Birren B."/>
        </authorList>
    </citation>
    <scope>NUCLEOTIDE SEQUENCE [LARGE SCALE GENOMIC DNA]</scope>
    <source>
        <strain evidence="12 13">VS20</strain>
    </source>
</reference>
<keyword evidence="4" id="KW-0547">Nucleotide-binding</keyword>
<feature type="region of interest" description="Disordered" evidence="8">
    <location>
        <begin position="927"/>
        <end position="968"/>
    </location>
</feature>
<comment type="subcellular location">
    <subcellularLocation>
        <location evidence="1">Membrane</location>
        <topology evidence="1">Multi-pass membrane protein</topology>
    </subcellularLocation>
</comment>
<evidence type="ECO:0000256" key="2">
    <source>
        <dbReference type="ARBA" id="ARBA00022448"/>
    </source>
</evidence>
<evidence type="ECO:0000256" key="8">
    <source>
        <dbReference type="SAM" id="MobiDB-lite"/>
    </source>
</evidence>
<evidence type="ECO:0000256" key="9">
    <source>
        <dbReference type="SAM" id="Phobius"/>
    </source>
</evidence>
<dbReference type="Proteomes" id="UP000030762">
    <property type="component" value="Unassembled WGS sequence"/>
</dbReference>
<evidence type="ECO:0008006" key="14">
    <source>
        <dbReference type="Google" id="ProtNLM"/>
    </source>
</evidence>
<feature type="transmembrane region" description="Helical" evidence="9">
    <location>
        <begin position="298"/>
        <end position="321"/>
    </location>
</feature>
<keyword evidence="3 9" id="KW-0812">Transmembrane</keyword>
<feature type="compositionally biased region" description="Polar residues" evidence="8">
    <location>
        <begin position="948"/>
        <end position="957"/>
    </location>
</feature>
<keyword evidence="13" id="KW-1185">Reference proteome</keyword>
<dbReference type="GO" id="GO:0016887">
    <property type="term" value="F:ATP hydrolysis activity"/>
    <property type="evidence" value="ECO:0007669"/>
    <property type="project" value="InterPro"/>
</dbReference>
<feature type="transmembrane region" description="Helical" evidence="9">
    <location>
        <begin position="117"/>
        <end position="136"/>
    </location>
</feature>
<feature type="domain" description="ABC transporter" evidence="10">
    <location>
        <begin position="655"/>
        <end position="893"/>
    </location>
</feature>
<dbReference type="STRING" id="1156394.T0QST4"/>
<feature type="transmembrane region" description="Helical" evidence="9">
    <location>
        <begin position="376"/>
        <end position="397"/>
    </location>
</feature>